<dbReference type="InterPro" id="IPR020846">
    <property type="entry name" value="MFS_dom"/>
</dbReference>
<dbReference type="InterPro" id="IPR050360">
    <property type="entry name" value="MFS_Sugar_Transporters"/>
</dbReference>
<feature type="transmembrane region" description="Helical" evidence="8">
    <location>
        <begin position="395"/>
        <end position="418"/>
    </location>
</feature>
<name>A0A4U0TT98_9PEZI</name>
<dbReference type="InterPro" id="IPR036259">
    <property type="entry name" value="MFS_trans_sf"/>
</dbReference>
<dbReference type="PROSITE" id="PS50850">
    <property type="entry name" value="MFS"/>
    <property type="match status" value="1"/>
</dbReference>
<dbReference type="Gene3D" id="1.20.1250.20">
    <property type="entry name" value="MFS general substrate transporter like domains"/>
    <property type="match status" value="1"/>
</dbReference>
<feature type="domain" description="Major facilitator superfamily (MFS) profile" evidence="9">
    <location>
        <begin position="15"/>
        <end position="448"/>
    </location>
</feature>
<keyword evidence="6 8" id="KW-0472">Membrane</keyword>
<reference evidence="10 11" key="1">
    <citation type="submission" date="2017-03" db="EMBL/GenBank/DDBJ databases">
        <title>Genomes of endolithic fungi from Antarctica.</title>
        <authorList>
            <person name="Coleine C."/>
            <person name="Masonjones S."/>
            <person name="Stajich J.E."/>
        </authorList>
    </citation>
    <scope>NUCLEOTIDE SEQUENCE [LARGE SCALE GENOMIC DNA]</scope>
    <source>
        <strain evidence="10 11">CCFEE 6315</strain>
    </source>
</reference>
<feature type="transmembrane region" description="Helical" evidence="8">
    <location>
        <begin position="108"/>
        <end position="128"/>
    </location>
</feature>
<dbReference type="PANTHER" id="PTHR48022">
    <property type="entry name" value="PLASTIDIC GLUCOSE TRANSPORTER 4"/>
    <property type="match status" value="1"/>
</dbReference>
<evidence type="ECO:0000313" key="10">
    <source>
        <dbReference type="EMBL" id="TKA25055.1"/>
    </source>
</evidence>
<dbReference type="Proteomes" id="UP000308549">
    <property type="component" value="Unassembled WGS sequence"/>
</dbReference>
<feature type="transmembrane region" description="Helical" evidence="8">
    <location>
        <begin position="56"/>
        <end position="74"/>
    </location>
</feature>
<sequence>MPYLGLKGNGLLAGVTCASGMGFILFGYDDGVIGGLLTAPTFQDQFHLDSTMQGTVTSLFIVGAFFGCMASALINGRWGRKTISHAGTLTLSLGAVLQASSYSLAQLLVGRIVAGVGLGLLVSNIIIWQSEISPHHIRGLLVASSLSFLILGQLIAYWLEYGVSNRPTSFAWRFPIAFQAALALMASGLLLVMPESPRYLYQQDRHQEGAEVLRLLYTHHGVLDEGRLNGTVSEITEAIAIESRQATWSDLIKSDEVCSRRRVILACILNACQAWSGSTPVSYYTTYIFQNSVGMSYHLSLLLSGILQVWFLVASFVTWYTIEKFGRRLSFMITAAGMTCVMVVLAAMVAIDTHASGIVAAAMIFLYQAFYTWGFMGGIWVYGPEVMPLKHRAKGEGLATACLWLSSFVVIEIVPVAISNIGWRTYLIFACFNLAFIPFAFLFLPETAGLSLETIDLCFIDRSTSPVKKANELRKQMKQGRDITLDQAFEGEKRLEVVSHVEHAA</sequence>
<dbReference type="Pfam" id="PF00083">
    <property type="entry name" value="Sugar_tr"/>
    <property type="match status" value="1"/>
</dbReference>
<dbReference type="GO" id="GO:0005351">
    <property type="term" value="F:carbohydrate:proton symporter activity"/>
    <property type="evidence" value="ECO:0007669"/>
    <property type="project" value="TreeGrafter"/>
</dbReference>
<feature type="transmembrane region" description="Helical" evidence="8">
    <location>
        <begin position="329"/>
        <end position="351"/>
    </location>
</feature>
<feature type="transmembrane region" description="Helical" evidence="8">
    <location>
        <begin position="263"/>
        <end position="285"/>
    </location>
</feature>
<evidence type="ECO:0000256" key="5">
    <source>
        <dbReference type="ARBA" id="ARBA00022989"/>
    </source>
</evidence>
<dbReference type="AlphaFoldDB" id="A0A4U0TT98"/>
<dbReference type="EMBL" id="NAJL01000038">
    <property type="protein sequence ID" value="TKA25055.1"/>
    <property type="molecule type" value="Genomic_DNA"/>
</dbReference>
<evidence type="ECO:0000256" key="6">
    <source>
        <dbReference type="ARBA" id="ARBA00023136"/>
    </source>
</evidence>
<dbReference type="PANTHER" id="PTHR48022:SF28">
    <property type="entry name" value="MAJOR FACILITATOR SUPERFAMILY (MFS) PROFILE DOMAIN-CONTAINING PROTEIN-RELATED"/>
    <property type="match status" value="1"/>
</dbReference>
<evidence type="ECO:0000256" key="3">
    <source>
        <dbReference type="ARBA" id="ARBA00022448"/>
    </source>
</evidence>
<feature type="transmembrane region" description="Helical" evidence="8">
    <location>
        <begin position="140"/>
        <end position="159"/>
    </location>
</feature>
<dbReference type="GO" id="GO:0016020">
    <property type="term" value="C:membrane"/>
    <property type="evidence" value="ECO:0007669"/>
    <property type="project" value="UniProtKB-SubCell"/>
</dbReference>
<comment type="similarity">
    <text evidence="2 7">Belongs to the major facilitator superfamily. Sugar transporter (TC 2.A.1.1) family.</text>
</comment>
<gene>
    <name evidence="10" type="ORF">B0A50_06119</name>
</gene>
<evidence type="ECO:0000313" key="11">
    <source>
        <dbReference type="Proteomes" id="UP000308549"/>
    </source>
</evidence>
<feature type="transmembrane region" description="Helical" evidence="8">
    <location>
        <begin position="171"/>
        <end position="192"/>
    </location>
</feature>
<keyword evidence="3 7" id="KW-0813">Transport</keyword>
<evidence type="ECO:0000256" key="2">
    <source>
        <dbReference type="ARBA" id="ARBA00010992"/>
    </source>
</evidence>
<feature type="transmembrane region" description="Helical" evidence="8">
    <location>
        <begin position="9"/>
        <end position="28"/>
    </location>
</feature>
<keyword evidence="5 8" id="KW-1133">Transmembrane helix</keyword>
<evidence type="ECO:0000256" key="4">
    <source>
        <dbReference type="ARBA" id="ARBA00022692"/>
    </source>
</evidence>
<proteinExistence type="inferred from homology"/>
<accession>A0A4U0TT98</accession>
<feature type="transmembrane region" description="Helical" evidence="8">
    <location>
        <begin position="86"/>
        <end position="102"/>
    </location>
</feature>
<evidence type="ECO:0000259" key="9">
    <source>
        <dbReference type="PROSITE" id="PS50850"/>
    </source>
</evidence>
<comment type="caution">
    <text evidence="10">The sequence shown here is derived from an EMBL/GenBank/DDBJ whole genome shotgun (WGS) entry which is preliminary data.</text>
</comment>
<dbReference type="InterPro" id="IPR003663">
    <property type="entry name" value="Sugar/inositol_transpt"/>
</dbReference>
<dbReference type="SUPFAM" id="SSF103473">
    <property type="entry name" value="MFS general substrate transporter"/>
    <property type="match status" value="1"/>
</dbReference>
<feature type="transmembrane region" description="Helical" evidence="8">
    <location>
        <begin position="357"/>
        <end position="383"/>
    </location>
</feature>
<comment type="subcellular location">
    <subcellularLocation>
        <location evidence="1">Membrane</location>
        <topology evidence="1">Multi-pass membrane protein</topology>
    </subcellularLocation>
</comment>
<organism evidence="10 11">
    <name type="scientific">Salinomyces thailandicus</name>
    <dbReference type="NCBI Taxonomy" id="706561"/>
    <lineage>
        <taxon>Eukaryota</taxon>
        <taxon>Fungi</taxon>
        <taxon>Dikarya</taxon>
        <taxon>Ascomycota</taxon>
        <taxon>Pezizomycotina</taxon>
        <taxon>Dothideomycetes</taxon>
        <taxon>Dothideomycetidae</taxon>
        <taxon>Mycosphaerellales</taxon>
        <taxon>Teratosphaeriaceae</taxon>
        <taxon>Salinomyces</taxon>
    </lineage>
</organism>
<evidence type="ECO:0000256" key="8">
    <source>
        <dbReference type="SAM" id="Phobius"/>
    </source>
</evidence>
<dbReference type="PRINTS" id="PR00171">
    <property type="entry name" value="SUGRTRNSPORT"/>
</dbReference>
<dbReference type="OrthoDB" id="6133115at2759"/>
<evidence type="ECO:0000256" key="1">
    <source>
        <dbReference type="ARBA" id="ARBA00004141"/>
    </source>
</evidence>
<feature type="transmembrane region" description="Helical" evidence="8">
    <location>
        <begin position="297"/>
        <end position="322"/>
    </location>
</feature>
<dbReference type="InterPro" id="IPR005828">
    <property type="entry name" value="MFS_sugar_transport-like"/>
</dbReference>
<protein>
    <recommendedName>
        <fullName evidence="9">Major facilitator superfamily (MFS) profile domain-containing protein</fullName>
    </recommendedName>
</protein>
<evidence type="ECO:0000256" key="7">
    <source>
        <dbReference type="RuleBase" id="RU003346"/>
    </source>
</evidence>
<feature type="transmembrane region" description="Helical" evidence="8">
    <location>
        <begin position="424"/>
        <end position="444"/>
    </location>
</feature>
<dbReference type="NCBIfam" id="TIGR00879">
    <property type="entry name" value="SP"/>
    <property type="match status" value="1"/>
</dbReference>
<keyword evidence="4 8" id="KW-0812">Transmembrane</keyword>
<keyword evidence="11" id="KW-1185">Reference proteome</keyword>